<dbReference type="EMBL" id="CYXV01000019">
    <property type="protein sequence ID" value="CUN18454.1"/>
    <property type="molecule type" value="Genomic_DNA"/>
</dbReference>
<dbReference type="AlphaFoldDB" id="A0A173UUG3"/>
<dbReference type="Proteomes" id="UP000095495">
    <property type="component" value="Unassembled WGS sequence"/>
</dbReference>
<gene>
    <name evidence="2" type="ORF">ERS852420_03283</name>
</gene>
<accession>A0A173UUG3</accession>
<reference evidence="2 3" key="1">
    <citation type="submission" date="2015-09" db="EMBL/GenBank/DDBJ databases">
        <authorList>
            <consortium name="Pathogen Informatics"/>
        </authorList>
    </citation>
    <scope>NUCLEOTIDE SEQUENCE [LARGE SCALE GENOMIC DNA]</scope>
    <source>
        <strain evidence="2 3">2789STDY5608863</strain>
    </source>
</reference>
<name>A0A173UUG3_9FIRM</name>
<feature type="region of interest" description="Disordered" evidence="1">
    <location>
        <begin position="1"/>
        <end position="107"/>
    </location>
</feature>
<feature type="compositionally biased region" description="Basic and acidic residues" evidence="1">
    <location>
        <begin position="77"/>
        <end position="102"/>
    </location>
</feature>
<proteinExistence type="predicted"/>
<evidence type="ECO:0000256" key="1">
    <source>
        <dbReference type="SAM" id="MobiDB-lite"/>
    </source>
</evidence>
<sequence>MSMEISSNYKDYKNEYLDRVQTGQDKVKEASQDQRGEDKNEGIPVPKDEYISSEKSGSKPSGLYRLGQDENGNPKVMYDDPKRVAKAKDVQPKEEPAKKAEKCTTNTDNVDREIEKLKEEKEQLEQQIKAAAGDKEKVKVLEKKLAQIEGELSQKDNDTYRRKNAVIS</sequence>
<evidence type="ECO:0000313" key="3">
    <source>
        <dbReference type="Proteomes" id="UP000095495"/>
    </source>
</evidence>
<evidence type="ECO:0000313" key="2">
    <source>
        <dbReference type="EMBL" id="CUN18454.1"/>
    </source>
</evidence>
<organism evidence="2 3">
    <name type="scientific">Roseburia faecis</name>
    <dbReference type="NCBI Taxonomy" id="301302"/>
    <lineage>
        <taxon>Bacteria</taxon>
        <taxon>Bacillati</taxon>
        <taxon>Bacillota</taxon>
        <taxon>Clostridia</taxon>
        <taxon>Lachnospirales</taxon>
        <taxon>Lachnospiraceae</taxon>
        <taxon>Roseburia</taxon>
    </lineage>
</organism>
<protein>
    <submittedName>
        <fullName evidence="2">Uncharacterized protein</fullName>
    </submittedName>
</protein>
<feature type="compositionally biased region" description="Basic and acidic residues" evidence="1">
    <location>
        <begin position="25"/>
        <end position="52"/>
    </location>
</feature>